<comment type="caution">
    <text evidence="1">The sequence shown here is derived from an EMBL/GenBank/DDBJ whole genome shotgun (WGS) entry which is preliminary data.</text>
</comment>
<proteinExistence type="predicted"/>
<keyword evidence="2" id="KW-1185">Reference proteome</keyword>
<organism evidence="1 2">
    <name type="scientific">Kistimonas scapharcae</name>
    <dbReference type="NCBI Taxonomy" id="1036133"/>
    <lineage>
        <taxon>Bacteria</taxon>
        <taxon>Pseudomonadati</taxon>
        <taxon>Pseudomonadota</taxon>
        <taxon>Gammaproteobacteria</taxon>
        <taxon>Oceanospirillales</taxon>
        <taxon>Endozoicomonadaceae</taxon>
        <taxon>Kistimonas</taxon>
    </lineage>
</organism>
<sequence length="247" mass="27457">MQLIKRVVINGNDVKLVNDNLVRELQTPGVAVLVVESDKPLAEGNLVQYSLGWRRDSVRIWFLGYIEQVIPMDNRQRRLLVRELPATLNRRMPMALRHCSVSDVLAAIAADTGLQFTLGKGEWRDRRAPFFFHTGGGYLAMDSIGAAFRIPNYVWQLQSDGRVYVGSWSGLPDTGAVVPVPVRQLTAYTAGNSASVPTLPRFHPGIRIQIGDSDPVIITRVEQQGAGMRLAWSANPWDLRLKRTAAA</sequence>
<gene>
    <name evidence="1" type="ORF">GCM10023116_12900</name>
</gene>
<protein>
    <recommendedName>
        <fullName evidence="3">Phage tail protein</fullName>
    </recommendedName>
</protein>
<dbReference type="EMBL" id="BAABFL010000117">
    <property type="protein sequence ID" value="GAA4649016.1"/>
    <property type="molecule type" value="Genomic_DNA"/>
</dbReference>
<evidence type="ECO:0008006" key="3">
    <source>
        <dbReference type="Google" id="ProtNLM"/>
    </source>
</evidence>
<accession>A0ABP8UZB8</accession>
<dbReference type="RefSeq" id="WP_345194767.1">
    <property type="nucleotide sequence ID" value="NZ_BAABFL010000117.1"/>
</dbReference>
<name>A0ABP8UZB8_9GAMM</name>
<reference evidence="2" key="1">
    <citation type="journal article" date="2019" name="Int. J. Syst. Evol. Microbiol.">
        <title>The Global Catalogue of Microorganisms (GCM) 10K type strain sequencing project: providing services to taxonomists for standard genome sequencing and annotation.</title>
        <authorList>
            <consortium name="The Broad Institute Genomics Platform"/>
            <consortium name="The Broad Institute Genome Sequencing Center for Infectious Disease"/>
            <person name="Wu L."/>
            <person name="Ma J."/>
        </authorList>
    </citation>
    <scope>NUCLEOTIDE SEQUENCE [LARGE SCALE GENOMIC DNA]</scope>
    <source>
        <strain evidence="2">JCM 17805</strain>
    </source>
</reference>
<dbReference type="Proteomes" id="UP001500604">
    <property type="component" value="Unassembled WGS sequence"/>
</dbReference>
<evidence type="ECO:0000313" key="1">
    <source>
        <dbReference type="EMBL" id="GAA4649016.1"/>
    </source>
</evidence>
<evidence type="ECO:0000313" key="2">
    <source>
        <dbReference type="Proteomes" id="UP001500604"/>
    </source>
</evidence>